<evidence type="ECO:0000256" key="1">
    <source>
        <dbReference type="ARBA" id="ARBA00038414"/>
    </source>
</evidence>
<dbReference type="EMBL" id="JAADJS010000001">
    <property type="protein sequence ID" value="NGX86268.1"/>
    <property type="molecule type" value="Genomic_DNA"/>
</dbReference>
<sequence>MPKTIVLLHATPVAMQPVSVAMAELWPDAIPVNLLDDGLSIERAKNVELTQALTERFIRFGQYASDTGADGILATCSAFGEALEKLADQLTIPVLKPNEAMFLAALDAGSRVGMIATFRPAIAGMEKEFSDMAVRLGKTVSLKTVCAEGAIEALRAGDDETHHRLVAEYAQQLTGCDAIMLAHFSTSRALKAVQAVTCVPVLAAPQAAVSEMKKRVLHNEGKTSC</sequence>
<evidence type="ECO:0000313" key="3">
    <source>
        <dbReference type="Proteomes" id="UP000476696"/>
    </source>
</evidence>
<organism evidence="2 3">
    <name type="scientific">Rahnella contaminans</name>
    <dbReference type="NCBI Taxonomy" id="2703882"/>
    <lineage>
        <taxon>Bacteria</taxon>
        <taxon>Pseudomonadati</taxon>
        <taxon>Pseudomonadota</taxon>
        <taxon>Gammaproteobacteria</taxon>
        <taxon>Enterobacterales</taxon>
        <taxon>Yersiniaceae</taxon>
        <taxon>Rahnella</taxon>
    </lineage>
</organism>
<comment type="caution">
    <text evidence="2">The sequence shown here is derived from an EMBL/GenBank/DDBJ whole genome shotgun (WGS) entry which is preliminary data.</text>
</comment>
<dbReference type="Proteomes" id="UP000476696">
    <property type="component" value="Unassembled WGS sequence"/>
</dbReference>
<reference evidence="2 3" key="1">
    <citation type="submission" date="2020-03" db="EMBL/GenBank/DDBJ databases">
        <title>Rahnella aceri sp. nov., isoated from traditional Jeju Makgeolli.</title>
        <authorList>
            <person name="Kim I.S."/>
            <person name="Jeon D."/>
        </authorList>
    </citation>
    <scope>NUCLEOTIDE SEQUENCE [LARGE SCALE GENOMIC DNA]</scope>
    <source>
        <strain evidence="2 3">Lac-M11</strain>
    </source>
</reference>
<dbReference type="InterPro" id="IPR053714">
    <property type="entry name" value="Iso_Racemase_Enz_sf"/>
</dbReference>
<dbReference type="AlphaFoldDB" id="A0A6M2AZD7"/>
<dbReference type="Pfam" id="PF01177">
    <property type="entry name" value="Asp_Glu_race"/>
    <property type="match status" value="1"/>
</dbReference>
<protein>
    <submittedName>
        <fullName evidence="2">Arylsulfatase</fullName>
    </submittedName>
</protein>
<dbReference type="InterPro" id="IPR015942">
    <property type="entry name" value="Asp/Glu/hydantoin_racemase"/>
</dbReference>
<dbReference type="Gene3D" id="3.40.50.12500">
    <property type="match status" value="1"/>
</dbReference>
<accession>A0A6M2AZD7</accession>
<dbReference type="GO" id="GO:0047661">
    <property type="term" value="F:amino-acid racemase activity"/>
    <property type="evidence" value="ECO:0007669"/>
    <property type="project" value="InterPro"/>
</dbReference>
<comment type="similarity">
    <text evidence="1">Belongs to the HyuE racemase family.</text>
</comment>
<dbReference type="RefSeq" id="WP_165057727.1">
    <property type="nucleotide sequence ID" value="NZ_JAADJS010000001.1"/>
</dbReference>
<evidence type="ECO:0000313" key="2">
    <source>
        <dbReference type="EMBL" id="NGX86268.1"/>
    </source>
</evidence>
<gene>
    <name evidence="2" type="ORF">GW579_04095</name>
</gene>
<name>A0A6M2AZD7_9GAMM</name>
<proteinExistence type="inferred from homology"/>
<keyword evidence="3" id="KW-1185">Reference proteome</keyword>